<protein>
    <submittedName>
        <fullName evidence="1">Uncharacterized protein</fullName>
    </submittedName>
</protein>
<evidence type="ECO:0000313" key="1">
    <source>
        <dbReference type="EMBL" id="RLK58296.1"/>
    </source>
</evidence>
<dbReference type="OrthoDB" id="2988647at2"/>
<gene>
    <name evidence="1" type="ORF">CLV68_4393</name>
</gene>
<reference evidence="1 2" key="1">
    <citation type="submission" date="2018-10" db="EMBL/GenBank/DDBJ databases">
        <title>Genomic Encyclopedia of Archaeal and Bacterial Type Strains, Phase II (KMG-II): from individual species to whole genera.</title>
        <authorList>
            <person name="Goeker M."/>
        </authorList>
    </citation>
    <scope>NUCLEOTIDE SEQUENCE [LARGE SCALE GENOMIC DNA]</scope>
    <source>
        <strain evidence="1 2">DSM 45657</strain>
    </source>
</reference>
<accession>A0A421B1Z1</accession>
<dbReference type="RefSeq" id="WP_121392735.1">
    <property type="nucleotide sequence ID" value="NZ_RCDD01000003.1"/>
</dbReference>
<dbReference type="Proteomes" id="UP000282454">
    <property type="component" value="Unassembled WGS sequence"/>
</dbReference>
<sequence length="139" mass="15186">MLAVSTYSQEYIDTCRARVADHVSAYRAMTATGDGAEFTAAVAAFEPVFFTNLVHVLETSFVHRLRGKENKDGNPLNEVRLISASVLADDGVLRVDKGIRWDPPSTVLGYAPGDRIEVREAGFLALAEAFFTDLTAKYA</sequence>
<dbReference type="EMBL" id="RCDD01000003">
    <property type="protein sequence ID" value="RLK58296.1"/>
    <property type="molecule type" value="Genomic_DNA"/>
</dbReference>
<comment type="caution">
    <text evidence="1">The sequence shown here is derived from an EMBL/GenBank/DDBJ whole genome shotgun (WGS) entry which is preliminary data.</text>
</comment>
<organism evidence="1 2">
    <name type="scientific">Actinokineospora cianjurensis</name>
    <dbReference type="NCBI Taxonomy" id="585224"/>
    <lineage>
        <taxon>Bacteria</taxon>
        <taxon>Bacillati</taxon>
        <taxon>Actinomycetota</taxon>
        <taxon>Actinomycetes</taxon>
        <taxon>Pseudonocardiales</taxon>
        <taxon>Pseudonocardiaceae</taxon>
        <taxon>Actinokineospora</taxon>
    </lineage>
</organism>
<dbReference type="AlphaFoldDB" id="A0A421B1Z1"/>
<proteinExistence type="predicted"/>
<name>A0A421B1Z1_9PSEU</name>
<keyword evidence="2" id="KW-1185">Reference proteome</keyword>
<evidence type="ECO:0000313" key="2">
    <source>
        <dbReference type="Proteomes" id="UP000282454"/>
    </source>
</evidence>